<accession>A0A1B0WSC8</accession>
<evidence type="ECO:0000313" key="8">
    <source>
        <dbReference type="EMBL" id="ANC65973.1"/>
    </source>
</evidence>
<evidence type="ECO:0000313" key="3">
    <source>
        <dbReference type="EMBL" id="ANC65640.1"/>
    </source>
</evidence>
<dbReference type="EMBL" id="KU551339">
    <property type="protein sequence ID" value="ANC67536.1"/>
    <property type="molecule type" value="Genomic_DNA"/>
</dbReference>
<dbReference type="EMBL" id="KU551313">
    <property type="protein sequence ID" value="ANC65837.1"/>
    <property type="molecule type" value="Genomic_DNA"/>
</dbReference>
<dbReference type="EMBL" id="KU551324">
    <property type="protein sequence ID" value="ANC66517.1"/>
    <property type="molecule type" value="Genomic_DNA"/>
</dbReference>
<protein>
    <submittedName>
        <fullName evidence="21">Uncharacterized protein</fullName>
    </submittedName>
</protein>
<dbReference type="EMBL" id="KU551323">
    <property type="protein sequence ID" value="ANC66449.1"/>
    <property type="molecule type" value="Genomic_DNA"/>
</dbReference>
<evidence type="ECO:0000313" key="29">
    <source>
        <dbReference type="EMBL" id="ANC67401.1"/>
    </source>
</evidence>
<evidence type="ECO:0000313" key="21">
    <source>
        <dbReference type="EMBL" id="ANC66857.1"/>
    </source>
</evidence>
<dbReference type="EMBL" id="KU551316">
    <property type="protein sequence ID" value="ANC66041.1"/>
    <property type="molecule type" value="Genomic_DNA"/>
</dbReference>
<evidence type="ECO:0000313" key="16">
    <source>
        <dbReference type="EMBL" id="ANC66517.1"/>
    </source>
</evidence>
<evidence type="ECO:0000313" key="15">
    <source>
        <dbReference type="EMBL" id="ANC66449.1"/>
    </source>
</evidence>
<dbReference type="EMBL" id="KU551321">
    <property type="protein sequence ID" value="ANC66313.1"/>
    <property type="molecule type" value="Genomic_DNA"/>
</dbReference>
<feature type="transmembrane region" description="Helical" evidence="1">
    <location>
        <begin position="31"/>
        <end position="49"/>
    </location>
</feature>
<evidence type="ECO:0000313" key="12">
    <source>
        <dbReference type="EMBL" id="ANC66245.1"/>
    </source>
</evidence>
<dbReference type="EMBL" id="KU551336">
    <property type="protein sequence ID" value="ANC67333.1"/>
    <property type="molecule type" value="Genomic_DNA"/>
</dbReference>
<dbReference type="EMBL" id="KU551331">
    <property type="protein sequence ID" value="ANC66993.1"/>
    <property type="molecule type" value="Genomic_DNA"/>
</dbReference>
<evidence type="ECO:0000313" key="32">
    <source>
        <dbReference type="EMBL" id="ANC67604.1"/>
    </source>
</evidence>
<gene>
    <name evidence="21" type="ORF">ICEApl1.50</name>
</gene>
<dbReference type="EMBL" id="KU551322">
    <property type="protein sequence ID" value="ANC66381.1"/>
    <property type="molecule type" value="Genomic_DNA"/>
</dbReference>
<evidence type="ECO:0000313" key="13">
    <source>
        <dbReference type="EMBL" id="ANC66313.1"/>
    </source>
</evidence>
<dbReference type="EMBL" id="KU551338">
    <property type="protein sequence ID" value="ANC67469.1"/>
    <property type="molecule type" value="Genomic_DNA"/>
</dbReference>
<dbReference type="EMBL" id="KU551328">
    <property type="protein sequence ID" value="ANC66789.1"/>
    <property type="molecule type" value="Genomic_DNA"/>
</dbReference>
<dbReference type="EMBL" id="KU551333">
    <property type="protein sequence ID" value="ANC67129.1"/>
    <property type="molecule type" value="Genomic_DNA"/>
</dbReference>
<keyword evidence="1" id="KW-1133">Transmembrane helix</keyword>
<evidence type="ECO:0000313" key="25">
    <source>
        <dbReference type="EMBL" id="ANC67129.1"/>
    </source>
</evidence>
<sequence length="118" mass="13105">MDAQKFGHTVGQFFKKIDRTLSFLPGKPRKAVVTAAALAASPILAGVVISKAKSFKETDYGSGAENKSIMNTLLEFEEHEDGYRDGPEGVGFYSFGTRIDVEDDVDTFEHMDEFYEIK</sequence>
<evidence type="ECO:0000313" key="4">
    <source>
        <dbReference type="EMBL" id="ANC65701.1"/>
    </source>
</evidence>
<dbReference type="EMBL" id="KU551309">
    <property type="protein sequence ID" value="ANC65572.1"/>
    <property type="molecule type" value="Genomic_DNA"/>
</dbReference>
<evidence type="ECO:0000313" key="6">
    <source>
        <dbReference type="EMBL" id="ANC65837.1"/>
    </source>
</evidence>
<evidence type="ECO:0000313" key="7">
    <source>
        <dbReference type="EMBL" id="ANC65905.1"/>
    </source>
</evidence>
<dbReference type="EMBL" id="KU551332">
    <property type="protein sequence ID" value="ANC67061.1"/>
    <property type="molecule type" value="Genomic_DNA"/>
</dbReference>
<evidence type="ECO:0000313" key="10">
    <source>
        <dbReference type="EMBL" id="ANC66109.1"/>
    </source>
</evidence>
<evidence type="ECO:0000313" key="18">
    <source>
        <dbReference type="EMBL" id="ANC66653.1"/>
    </source>
</evidence>
<evidence type="ECO:0000313" key="14">
    <source>
        <dbReference type="EMBL" id="ANC66381.1"/>
    </source>
</evidence>
<evidence type="ECO:0000313" key="19">
    <source>
        <dbReference type="EMBL" id="ANC66721.1"/>
    </source>
</evidence>
<dbReference type="EMBL" id="KU551317">
    <property type="protein sequence ID" value="ANC66109.1"/>
    <property type="molecule type" value="Genomic_DNA"/>
</dbReference>
<evidence type="ECO:0000313" key="11">
    <source>
        <dbReference type="EMBL" id="ANC66177.1"/>
    </source>
</evidence>
<dbReference type="EMBL" id="KU551340">
    <property type="protein sequence ID" value="ANC67604.1"/>
    <property type="molecule type" value="Genomic_DNA"/>
</dbReference>
<dbReference type="EMBL" id="KU551334">
    <property type="protein sequence ID" value="ANC67197.1"/>
    <property type="molecule type" value="Genomic_DNA"/>
</dbReference>
<dbReference type="AlphaFoldDB" id="A0A1B0WSC8"/>
<evidence type="ECO:0000313" key="5">
    <source>
        <dbReference type="EMBL" id="ANC65769.1"/>
    </source>
</evidence>
<dbReference type="EMBL" id="KU551326">
    <property type="protein sequence ID" value="ANC66653.1"/>
    <property type="molecule type" value="Genomic_DNA"/>
</dbReference>
<evidence type="ECO:0000313" key="9">
    <source>
        <dbReference type="EMBL" id="ANC66041.1"/>
    </source>
</evidence>
<evidence type="ECO:0000313" key="27">
    <source>
        <dbReference type="EMBL" id="ANC67265.1"/>
    </source>
</evidence>
<dbReference type="EMBL" id="KU551320">
    <property type="protein sequence ID" value="ANC66245.1"/>
    <property type="molecule type" value="Genomic_DNA"/>
</dbReference>
<organism evidence="21">
    <name type="scientific">Actinobacillus pleuropneumoniae</name>
    <name type="common">Haemophilus pleuropneumoniae</name>
    <dbReference type="NCBI Taxonomy" id="715"/>
    <lineage>
        <taxon>Bacteria</taxon>
        <taxon>Pseudomonadati</taxon>
        <taxon>Pseudomonadota</taxon>
        <taxon>Gammaproteobacteria</taxon>
        <taxon>Pasteurellales</taxon>
        <taxon>Pasteurellaceae</taxon>
        <taxon>Actinobacillus</taxon>
    </lineage>
</organism>
<evidence type="ECO:0000313" key="24">
    <source>
        <dbReference type="EMBL" id="ANC67061.1"/>
    </source>
</evidence>
<evidence type="ECO:0000313" key="28">
    <source>
        <dbReference type="EMBL" id="ANC67333.1"/>
    </source>
</evidence>
<proteinExistence type="predicted"/>
<dbReference type="EMBL" id="KU551337">
    <property type="protein sequence ID" value="ANC67401.1"/>
    <property type="molecule type" value="Genomic_DNA"/>
</dbReference>
<evidence type="ECO:0000313" key="22">
    <source>
        <dbReference type="EMBL" id="ANC66925.1"/>
    </source>
</evidence>
<keyword evidence="1" id="KW-0812">Transmembrane</keyword>
<evidence type="ECO:0000313" key="2">
    <source>
        <dbReference type="EMBL" id="ANC65572.1"/>
    </source>
</evidence>
<evidence type="ECO:0000313" key="30">
    <source>
        <dbReference type="EMBL" id="ANC67469.1"/>
    </source>
</evidence>
<dbReference type="EMBL" id="KU551330">
    <property type="protein sequence ID" value="ANC66925.1"/>
    <property type="molecule type" value="Genomic_DNA"/>
</dbReference>
<evidence type="ECO:0000313" key="31">
    <source>
        <dbReference type="EMBL" id="ANC67536.1"/>
    </source>
</evidence>
<evidence type="ECO:0000256" key="1">
    <source>
        <dbReference type="SAM" id="Phobius"/>
    </source>
</evidence>
<dbReference type="EMBL" id="KU551310">
    <property type="protein sequence ID" value="ANC65640.1"/>
    <property type="molecule type" value="Genomic_DNA"/>
</dbReference>
<evidence type="ECO:0000313" key="26">
    <source>
        <dbReference type="EMBL" id="ANC67197.1"/>
    </source>
</evidence>
<dbReference type="EMBL" id="KU551311">
    <property type="protein sequence ID" value="ANC65701.1"/>
    <property type="molecule type" value="Genomic_DNA"/>
</dbReference>
<dbReference type="EMBL" id="KU551315">
    <property type="protein sequence ID" value="ANC65973.1"/>
    <property type="molecule type" value="Genomic_DNA"/>
</dbReference>
<dbReference type="EMBL" id="KU551314">
    <property type="protein sequence ID" value="ANC65905.1"/>
    <property type="molecule type" value="Genomic_DNA"/>
</dbReference>
<name>A0A1B0WSC8_ACTPL</name>
<dbReference type="EMBL" id="KU551325">
    <property type="protein sequence ID" value="ANC66585.1"/>
    <property type="molecule type" value="Genomic_DNA"/>
</dbReference>
<dbReference type="EMBL" id="KU551312">
    <property type="protein sequence ID" value="ANC65769.1"/>
    <property type="molecule type" value="Genomic_DNA"/>
</dbReference>
<dbReference type="EMBL" id="KU551335">
    <property type="protein sequence ID" value="ANC67265.1"/>
    <property type="molecule type" value="Genomic_DNA"/>
</dbReference>
<evidence type="ECO:0000313" key="17">
    <source>
        <dbReference type="EMBL" id="ANC66585.1"/>
    </source>
</evidence>
<dbReference type="EMBL" id="KU551318">
    <property type="protein sequence ID" value="ANC66177.1"/>
    <property type="molecule type" value="Genomic_DNA"/>
</dbReference>
<evidence type="ECO:0000313" key="20">
    <source>
        <dbReference type="EMBL" id="ANC66789.1"/>
    </source>
</evidence>
<reference evidence="21" key="1">
    <citation type="journal article" date="2016" name="Front. Microbiol.">
        <title>ICEApl1, an Integrative Conjugative Element Related to ICEHin1056, Identified in the Pig Pathogen Actinobacillus pleuropneumoniae.</title>
        <authorList>
            <person name="Bosse J.T."/>
            <person name="Li Y."/>
            <person name="Fernandez Crespo R."/>
            <person name="Chaudhuri R.R."/>
            <person name="Rogers J."/>
            <person name="Holden M.T."/>
            <person name="Maskell D.J."/>
            <person name="Tucker A.W."/>
            <person name="Wren B.W."/>
            <person name="Rycroft A.N."/>
            <person name="Langford P.R."/>
            <person name="Consortium T.B."/>
        </authorList>
    </citation>
    <scope>NUCLEOTIDE SEQUENCE</scope>
    <source>
        <strain evidence="2">MIDG2427</strain>
        <strain evidence="3">MIDG2648</strain>
        <strain evidence="4">MIDG2652</strain>
        <strain evidence="5">MIDG2654</strain>
        <strain evidence="6">MIDG2657</strain>
        <strain evidence="7">MIDG2663</strain>
        <strain evidence="8">MIDG2664</strain>
        <strain evidence="9">MIDG3200</strain>
        <strain evidence="10">MIDG3201</strain>
        <strain evidence="11">MIDG3221</strain>
        <strain evidence="12">MIDG3229</strain>
        <strain evidence="13">MIDG3232</strain>
        <strain evidence="14">MIDG3339</strain>
        <strain evidence="15">MIDG3344</strain>
        <strain evidence="16">MIDG3346</strain>
        <strain evidence="17">MIDG3349</strain>
        <strain evidence="18">MIDG3357</strain>
        <strain evidence="19">MIDG3368</strain>
        <strain evidence="20">MIDG3370</strain>
        <strain evidence="21">MIDG3371</strain>
        <strain evidence="22">MIDG3372</strain>
        <strain evidence="23">MIDG3378</strain>
        <strain evidence="24">MIDG3381</strain>
        <strain evidence="25">MIDG3386</strain>
        <strain evidence="26">MIDG3388</strain>
        <strain evidence="27">MIDG3389</strain>
        <strain evidence="28">MIDG3395</strain>
        <strain evidence="29">MIDG3401</strain>
        <strain evidence="30">MIDG3409</strain>
        <strain evidence="31">MIDG3458</strain>
        <strain evidence="32">MIDG3469</strain>
    </source>
</reference>
<dbReference type="EMBL" id="KU551327">
    <property type="protein sequence ID" value="ANC66721.1"/>
    <property type="molecule type" value="Genomic_DNA"/>
</dbReference>
<keyword evidence="1" id="KW-0472">Membrane</keyword>
<evidence type="ECO:0000313" key="23">
    <source>
        <dbReference type="EMBL" id="ANC66993.1"/>
    </source>
</evidence>
<dbReference type="EMBL" id="KU551329">
    <property type="protein sequence ID" value="ANC66857.1"/>
    <property type="molecule type" value="Genomic_DNA"/>
</dbReference>